<evidence type="ECO:0000313" key="3">
    <source>
        <dbReference type="Proteomes" id="UP000663855"/>
    </source>
</evidence>
<keyword evidence="1" id="KW-1133">Transmembrane helix</keyword>
<feature type="transmembrane region" description="Helical" evidence="1">
    <location>
        <begin position="89"/>
        <end position="109"/>
    </location>
</feature>
<keyword evidence="1" id="KW-0812">Transmembrane</keyword>
<evidence type="ECO:0000256" key="1">
    <source>
        <dbReference type="SAM" id="Phobius"/>
    </source>
</evidence>
<dbReference type="GO" id="GO:0008324">
    <property type="term" value="F:monoatomic cation transmembrane transporter activity"/>
    <property type="evidence" value="ECO:0007669"/>
    <property type="project" value="TreeGrafter"/>
</dbReference>
<keyword evidence="1" id="KW-0472">Membrane</keyword>
<feature type="transmembrane region" description="Helical" evidence="1">
    <location>
        <begin position="61"/>
        <end position="83"/>
    </location>
</feature>
<dbReference type="GO" id="GO:0005886">
    <property type="term" value="C:plasma membrane"/>
    <property type="evidence" value="ECO:0007669"/>
    <property type="project" value="TreeGrafter"/>
</dbReference>
<dbReference type="PANTHER" id="PTHR31064">
    <property type="entry name" value="POTASSIUM TRANSPORT PROTEIN DDB_G0292412-RELATED"/>
    <property type="match status" value="1"/>
</dbReference>
<dbReference type="Proteomes" id="UP000663855">
    <property type="component" value="Unassembled WGS sequence"/>
</dbReference>
<dbReference type="EMBL" id="CAJNOV010000100">
    <property type="protein sequence ID" value="CAF0983235.1"/>
    <property type="molecule type" value="Genomic_DNA"/>
</dbReference>
<dbReference type="AlphaFoldDB" id="A0A814FPD4"/>
<feature type="transmembrane region" description="Helical" evidence="1">
    <location>
        <begin position="121"/>
        <end position="141"/>
    </location>
</feature>
<evidence type="ECO:0000313" key="2">
    <source>
        <dbReference type="EMBL" id="CAF0983235.1"/>
    </source>
</evidence>
<comment type="caution">
    <text evidence="2">The sequence shown here is derived from an EMBL/GenBank/DDBJ whole genome shotgun (WGS) entry which is preliminary data.</text>
</comment>
<gene>
    <name evidence="2" type="ORF">CJN711_LOCUS1467</name>
</gene>
<accession>A0A814FPD4</accession>
<reference evidence="2" key="1">
    <citation type="submission" date="2021-02" db="EMBL/GenBank/DDBJ databases">
        <authorList>
            <person name="Nowell W R."/>
        </authorList>
    </citation>
    <scope>NUCLEOTIDE SEQUENCE</scope>
</reference>
<proteinExistence type="predicted"/>
<feature type="transmembrane region" description="Helical" evidence="1">
    <location>
        <begin position="198"/>
        <end position="225"/>
    </location>
</feature>
<sequence>MDDFDFPRKPSCITISNLEEDVIKAEIDIVKATANIAVPLSEWRQRFRRLWRNYKWRMSHYFYLHLFVFFCNTLICGIIVWSIEQYKIPYIDCWFISATCVFTCGLQTYDFALFSRSSQSVLLFYTWISGITVSTIPAIFIKLYRVKNEIISSEESVRRPSDIDTLPIQRMVPNETMDSDINERIQSLPTPHHLRVTAYILMIVLILSTCFVIYLTSFIAMGIWLKCHYDPKDLLQGNQTMNPFYASIVITITAFNQNGLSPWQDEKQKILIKIYFISIF</sequence>
<protein>
    <submittedName>
        <fullName evidence="2">Uncharacterized protein</fullName>
    </submittedName>
</protein>
<dbReference type="InterPro" id="IPR051143">
    <property type="entry name" value="TrkH_K-transport"/>
</dbReference>
<organism evidence="2 3">
    <name type="scientific">Rotaria magnacalcarata</name>
    <dbReference type="NCBI Taxonomy" id="392030"/>
    <lineage>
        <taxon>Eukaryota</taxon>
        <taxon>Metazoa</taxon>
        <taxon>Spiralia</taxon>
        <taxon>Gnathifera</taxon>
        <taxon>Rotifera</taxon>
        <taxon>Eurotatoria</taxon>
        <taxon>Bdelloidea</taxon>
        <taxon>Philodinida</taxon>
        <taxon>Philodinidae</taxon>
        <taxon>Rotaria</taxon>
    </lineage>
</organism>
<name>A0A814FPD4_9BILA</name>
<dbReference type="PANTHER" id="PTHR31064:SF30">
    <property type="entry name" value="HIGH-AFFINITY POTASSIUM TRANSPORT PROTEIN-RELATED"/>
    <property type="match status" value="1"/>
</dbReference>